<evidence type="ECO:0000256" key="1">
    <source>
        <dbReference type="ARBA" id="ARBA00000185"/>
    </source>
</evidence>
<protein>
    <recommendedName>
        <fullName evidence="4">DNA topoisomerase (ATP-hydrolyzing)</fullName>
        <ecNumber evidence="4">5.6.2.2</ecNumber>
    </recommendedName>
</protein>
<dbReference type="EC" id="5.6.2.2" evidence="4"/>
<dbReference type="SMART" id="SM00433">
    <property type="entry name" value="TOP2c"/>
    <property type="match status" value="1"/>
</dbReference>
<comment type="catalytic activity">
    <reaction evidence="1">
        <text>ATP-dependent breakage, passage and rejoining of double-stranded DNA.</text>
        <dbReference type="EC" id="5.6.2.2"/>
    </reaction>
</comment>
<keyword evidence="7" id="KW-0067">ATP-binding</keyword>
<dbReference type="InterPro" id="IPR013759">
    <property type="entry name" value="Topo_IIA_B_C"/>
</dbReference>
<dbReference type="FunFam" id="3.30.230.10:FF:000005">
    <property type="entry name" value="DNA gyrase subunit B"/>
    <property type="match status" value="1"/>
</dbReference>
<evidence type="ECO:0000256" key="6">
    <source>
        <dbReference type="ARBA" id="ARBA00022741"/>
    </source>
</evidence>
<dbReference type="GO" id="GO:0006265">
    <property type="term" value="P:DNA topological change"/>
    <property type="evidence" value="ECO:0007669"/>
    <property type="project" value="InterPro"/>
</dbReference>
<reference evidence="14 15" key="1">
    <citation type="submission" date="2018-06" db="EMBL/GenBank/DDBJ databases">
        <authorList>
            <consortium name="Pathogen Informatics"/>
            <person name="Doyle S."/>
        </authorList>
    </citation>
    <scope>NUCLEOTIDE SEQUENCE [LARGE SCALE GENOMIC DNA]</scope>
    <source>
        <strain evidence="14 15">NCTC12195</strain>
    </source>
</reference>
<name>A0A380FCP0_STAGA</name>
<dbReference type="GO" id="GO:0034335">
    <property type="term" value="F:DNA negative supercoiling activity"/>
    <property type="evidence" value="ECO:0007669"/>
    <property type="project" value="UniProtKB-ARBA"/>
</dbReference>
<dbReference type="PRINTS" id="PR00418">
    <property type="entry name" value="TPI2FAMILY"/>
</dbReference>
<dbReference type="SUPFAM" id="SSF55874">
    <property type="entry name" value="ATPase domain of HSP90 chaperone/DNA topoisomerase II/histidine kinase"/>
    <property type="match status" value="1"/>
</dbReference>
<dbReference type="FunFam" id="3.30.565.10:FF:000002">
    <property type="entry name" value="DNA gyrase subunit B"/>
    <property type="match status" value="1"/>
</dbReference>
<comment type="subunit">
    <text evidence="12">Heterotetramer composed of ParC and ParE.</text>
</comment>
<keyword evidence="9" id="KW-0799">Topoisomerase</keyword>
<evidence type="ECO:0000256" key="7">
    <source>
        <dbReference type="ARBA" id="ARBA00022840"/>
    </source>
</evidence>
<dbReference type="PROSITE" id="PS00177">
    <property type="entry name" value="TOPOISOMERASE_II"/>
    <property type="match status" value="1"/>
</dbReference>
<evidence type="ECO:0000259" key="13">
    <source>
        <dbReference type="SMART" id="SM00387"/>
    </source>
</evidence>
<dbReference type="Gene3D" id="3.30.230.10">
    <property type="match status" value="1"/>
</dbReference>
<dbReference type="CDD" id="cd16928">
    <property type="entry name" value="HATPase_GyrB-like"/>
    <property type="match status" value="1"/>
</dbReference>
<dbReference type="InterPro" id="IPR013760">
    <property type="entry name" value="Topo_IIA-like_dom_sf"/>
</dbReference>
<dbReference type="SUPFAM" id="SSF56719">
    <property type="entry name" value="Type II DNA topoisomerase"/>
    <property type="match status" value="1"/>
</dbReference>
<dbReference type="CDD" id="cd00822">
    <property type="entry name" value="TopoII_Trans_DNA_gyrase"/>
    <property type="match status" value="1"/>
</dbReference>
<dbReference type="Proteomes" id="UP000255277">
    <property type="component" value="Unassembled WGS sequence"/>
</dbReference>
<dbReference type="Pfam" id="PF00204">
    <property type="entry name" value="DNA_gyraseB"/>
    <property type="match status" value="1"/>
</dbReference>
<keyword evidence="8" id="KW-0460">Magnesium</keyword>
<keyword evidence="6" id="KW-0547">Nucleotide-binding</keyword>
<proteinExistence type="inferred from homology"/>
<keyword evidence="5" id="KW-0479">Metal-binding</keyword>
<dbReference type="PANTHER" id="PTHR45866">
    <property type="entry name" value="DNA GYRASE/TOPOISOMERASE SUBUNIT B"/>
    <property type="match status" value="1"/>
</dbReference>
<dbReference type="Pfam" id="PF02518">
    <property type="entry name" value="HATPase_c"/>
    <property type="match status" value="1"/>
</dbReference>
<dbReference type="InterPro" id="IPR013506">
    <property type="entry name" value="Topo_IIA_bsu_dom2"/>
</dbReference>
<accession>A0A380FCP0</accession>
<comment type="cofactor">
    <cofactor evidence="2">
        <name>Mg(2+)</name>
        <dbReference type="ChEBI" id="CHEBI:18420"/>
    </cofactor>
</comment>
<dbReference type="GO" id="GO:0005524">
    <property type="term" value="F:ATP binding"/>
    <property type="evidence" value="ECO:0007669"/>
    <property type="project" value="UniProtKB-KW"/>
</dbReference>
<dbReference type="InterPro" id="IPR000565">
    <property type="entry name" value="Topo_IIA_B"/>
</dbReference>
<dbReference type="InterPro" id="IPR018522">
    <property type="entry name" value="TopoIIA_CS"/>
</dbReference>
<dbReference type="InterPro" id="IPR003594">
    <property type="entry name" value="HATPase_dom"/>
</dbReference>
<dbReference type="SUPFAM" id="SSF54211">
    <property type="entry name" value="Ribosomal protein S5 domain 2-like"/>
    <property type="match status" value="1"/>
</dbReference>
<dbReference type="GO" id="GO:0046872">
    <property type="term" value="F:metal ion binding"/>
    <property type="evidence" value="ECO:0007669"/>
    <property type="project" value="UniProtKB-KW"/>
</dbReference>
<feature type="domain" description="Histidine kinase/HSP90-like ATPase" evidence="13">
    <location>
        <begin position="35"/>
        <end position="180"/>
    </location>
</feature>
<dbReference type="Gene3D" id="3.30.565.10">
    <property type="entry name" value="Histidine kinase-like ATPase, C-terminal domain"/>
    <property type="match status" value="1"/>
</dbReference>
<dbReference type="InterPro" id="IPR001241">
    <property type="entry name" value="Topo_IIA"/>
</dbReference>
<dbReference type="Gene3D" id="3.40.50.670">
    <property type="match status" value="1"/>
</dbReference>
<dbReference type="PANTHER" id="PTHR45866:SF1">
    <property type="entry name" value="DNA GYRASE SUBUNIT B, MITOCHONDRIAL"/>
    <property type="match status" value="1"/>
</dbReference>
<dbReference type="EMBL" id="UHDK01000001">
    <property type="protein sequence ID" value="SUM30984.1"/>
    <property type="molecule type" value="Genomic_DNA"/>
</dbReference>
<dbReference type="GO" id="GO:0003677">
    <property type="term" value="F:DNA binding"/>
    <property type="evidence" value="ECO:0007669"/>
    <property type="project" value="UniProtKB-KW"/>
</dbReference>
<dbReference type="AlphaFoldDB" id="A0A380FCP0"/>
<dbReference type="InterPro" id="IPR036890">
    <property type="entry name" value="HATPase_C_sf"/>
</dbReference>
<evidence type="ECO:0000256" key="10">
    <source>
        <dbReference type="ARBA" id="ARBA00023125"/>
    </source>
</evidence>
<evidence type="ECO:0000256" key="2">
    <source>
        <dbReference type="ARBA" id="ARBA00001946"/>
    </source>
</evidence>
<evidence type="ECO:0000256" key="11">
    <source>
        <dbReference type="ARBA" id="ARBA00023235"/>
    </source>
</evidence>
<dbReference type="STRING" id="1293.SH09_01250"/>
<evidence type="ECO:0000256" key="12">
    <source>
        <dbReference type="ARBA" id="ARBA00063644"/>
    </source>
</evidence>
<gene>
    <name evidence="14" type="primary">gyrB_3</name>
    <name evidence="14" type="ORF">NCTC12195_00389</name>
</gene>
<keyword evidence="10" id="KW-0238">DNA-binding</keyword>
<evidence type="ECO:0000313" key="15">
    <source>
        <dbReference type="Proteomes" id="UP000255277"/>
    </source>
</evidence>
<dbReference type="PRINTS" id="PR01159">
    <property type="entry name" value="DNAGYRASEB"/>
</dbReference>
<evidence type="ECO:0000256" key="4">
    <source>
        <dbReference type="ARBA" id="ARBA00012895"/>
    </source>
</evidence>
<keyword evidence="11 14" id="KW-0413">Isomerase</keyword>
<evidence type="ECO:0000313" key="14">
    <source>
        <dbReference type="EMBL" id="SUM30984.1"/>
    </source>
</evidence>
<dbReference type="InterPro" id="IPR014721">
    <property type="entry name" value="Ribsml_uS5_D2-typ_fold_subgr"/>
</dbReference>
<sequence length="443" mass="49575">MSDVNNTEDYGAGQIQVLEGLEAVRKRPGMYIGSTSEKGLHHLVWEIVDNSIDEALAGYADKIEVIIEKDNWIRVTDNGRGIPVGMHEKMGRPAVEVILTVLHAGGKFGGGGYKVSGGLHGVGSSVVNALSEDLEVYVHKDEKIYHQAYKKGAPQFDLKVIGETDENTGTEIRFKADPEIFTETTTYNYETLQQRIRELAFLNKGITIVLRDEREEEVREDSYHYDGGIKSYVEMLNENKEPLHEEPIYVHQSKDDVEVEIALQYNSGFATNLLTYANNIHTYEGGTHEEGFKRALSRVLNSYGLNSKVMKEDKERLSGEDTREGLTAIVSIKHGDPQFEGQTKTKLGNSEVRQIVDKLFSELFERFLYEHPQVGRIIVEKGIMASRARLAAKKAREVTRRKSALEVSSLPGKLADCSSKDPERSEIFIVEGDSAGGVYEIRS</sequence>
<organism evidence="14 15">
    <name type="scientific">Staphylococcus gallinarum</name>
    <dbReference type="NCBI Taxonomy" id="1293"/>
    <lineage>
        <taxon>Bacteria</taxon>
        <taxon>Bacillati</taxon>
        <taxon>Bacillota</taxon>
        <taxon>Bacilli</taxon>
        <taxon>Bacillales</taxon>
        <taxon>Staphylococcaceae</taxon>
        <taxon>Staphylococcus</taxon>
    </lineage>
</organism>
<evidence type="ECO:0000256" key="8">
    <source>
        <dbReference type="ARBA" id="ARBA00022842"/>
    </source>
</evidence>
<evidence type="ECO:0000256" key="3">
    <source>
        <dbReference type="ARBA" id="ARBA00010708"/>
    </source>
</evidence>
<evidence type="ECO:0000256" key="9">
    <source>
        <dbReference type="ARBA" id="ARBA00023029"/>
    </source>
</evidence>
<comment type="similarity">
    <text evidence="3">Belongs to the type II topoisomerase GyrB family.</text>
</comment>
<dbReference type="InterPro" id="IPR020568">
    <property type="entry name" value="Ribosomal_Su5_D2-typ_SF"/>
</dbReference>
<dbReference type="SMART" id="SM00387">
    <property type="entry name" value="HATPase_c"/>
    <property type="match status" value="1"/>
</dbReference>
<evidence type="ECO:0000256" key="5">
    <source>
        <dbReference type="ARBA" id="ARBA00022723"/>
    </source>
</evidence>